<evidence type="ECO:0000313" key="1">
    <source>
        <dbReference type="EMBL" id="KII71600.1"/>
    </source>
</evidence>
<accession>A0A0C2N5L4</accession>
<organism evidence="1 2">
    <name type="scientific">Thelohanellus kitauei</name>
    <name type="common">Myxosporean</name>
    <dbReference type="NCBI Taxonomy" id="669202"/>
    <lineage>
        <taxon>Eukaryota</taxon>
        <taxon>Metazoa</taxon>
        <taxon>Cnidaria</taxon>
        <taxon>Myxozoa</taxon>
        <taxon>Myxosporea</taxon>
        <taxon>Bivalvulida</taxon>
        <taxon>Platysporina</taxon>
        <taxon>Myxobolidae</taxon>
        <taxon>Thelohanellus</taxon>
    </lineage>
</organism>
<comment type="caution">
    <text evidence="1">The sequence shown here is derived from an EMBL/GenBank/DDBJ whole genome shotgun (WGS) entry which is preliminary data.</text>
</comment>
<gene>
    <name evidence="1" type="ORF">RF11_03376</name>
</gene>
<evidence type="ECO:0000313" key="2">
    <source>
        <dbReference type="Proteomes" id="UP000031668"/>
    </source>
</evidence>
<protein>
    <submittedName>
        <fullName evidence="1">Uncharacterized protein</fullName>
    </submittedName>
</protein>
<dbReference type="Proteomes" id="UP000031668">
    <property type="component" value="Unassembled WGS sequence"/>
</dbReference>
<keyword evidence="2" id="KW-1185">Reference proteome</keyword>
<dbReference type="AlphaFoldDB" id="A0A0C2N5L4"/>
<name>A0A0C2N5L4_THEKT</name>
<reference evidence="1 2" key="1">
    <citation type="journal article" date="2014" name="Genome Biol. Evol.">
        <title>The genome of the myxosporean Thelohanellus kitauei shows adaptations to nutrient acquisition within its fish host.</title>
        <authorList>
            <person name="Yang Y."/>
            <person name="Xiong J."/>
            <person name="Zhou Z."/>
            <person name="Huo F."/>
            <person name="Miao W."/>
            <person name="Ran C."/>
            <person name="Liu Y."/>
            <person name="Zhang J."/>
            <person name="Feng J."/>
            <person name="Wang M."/>
            <person name="Wang M."/>
            <person name="Wang L."/>
            <person name="Yao B."/>
        </authorList>
    </citation>
    <scope>NUCLEOTIDE SEQUENCE [LARGE SCALE GENOMIC DNA]</scope>
    <source>
        <strain evidence="1">Wuqing</strain>
    </source>
</reference>
<dbReference type="EMBL" id="JWZT01001713">
    <property type="protein sequence ID" value="KII71600.1"/>
    <property type="molecule type" value="Genomic_DNA"/>
</dbReference>
<proteinExistence type="predicted"/>
<sequence length="100" mass="11120">MLSNSSGTGHFIRAFSGEYRINLVTLDGLKCTDFEFDQSSQNMNHGRVKKSVGCNYKNQDTDTIEKLAFTTFQTGSDSVYVIIASNDESSTISTEYVGWL</sequence>